<dbReference type="SUPFAM" id="SSF52540">
    <property type="entry name" value="P-loop containing nucleoside triphosphate hydrolases"/>
    <property type="match status" value="1"/>
</dbReference>
<gene>
    <name evidence="1" type="primary">holB</name>
    <name evidence="1" type="ORF">GCM10007935_04100</name>
</gene>
<protein>
    <submittedName>
        <fullName evidence="1">DNA polymerase III subunit delta</fullName>
    </submittedName>
</protein>
<comment type="caution">
    <text evidence="1">The sequence shown here is derived from an EMBL/GenBank/DDBJ whole genome shotgun (WGS) entry which is preliminary data.</text>
</comment>
<dbReference type="PANTHER" id="PTHR11669">
    <property type="entry name" value="REPLICATION FACTOR C / DNA POLYMERASE III GAMMA-TAU SUBUNIT"/>
    <property type="match status" value="1"/>
</dbReference>
<proteinExistence type="predicted"/>
<reference evidence="2" key="1">
    <citation type="journal article" date="2019" name="Int. J. Syst. Evol. Microbiol.">
        <title>The Global Catalogue of Microorganisms (GCM) 10K type strain sequencing project: providing services to taxonomists for standard genome sequencing and annotation.</title>
        <authorList>
            <consortium name="The Broad Institute Genomics Platform"/>
            <consortium name="The Broad Institute Genome Sequencing Center for Infectious Disease"/>
            <person name="Wu L."/>
            <person name="Ma J."/>
        </authorList>
    </citation>
    <scope>NUCLEOTIDE SEQUENCE [LARGE SCALE GENOMIC DNA]</scope>
    <source>
        <strain evidence="2">NBRC 109341</strain>
    </source>
</reference>
<organism evidence="1 2">
    <name type="scientific">Hydrogenophaga electricum</name>
    <dbReference type="NCBI Taxonomy" id="1230953"/>
    <lineage>
        <taxon>Bacteria</taxon>
        <taxon>Pseudomonadati</taxon>
        <taxon>Pseudomonadota</taxon>
        <taxon>Betaproteobacteria</taxon>
        <taxon>Burkholderiales</taxon>
        <taxon>Comamonadaceae</taxon>
        <taxon>Hydrogenophaga</taxon>
    </lineage>
</organism>
<dbReference type="Pfam" id="PF13177">
    <property type="entry name" value="DNA_pol3_delta2"/>
    <property type="match status" value="1"/>
</dbReference>
<evidence type="ECO:0000313" key="1">
    <source>
        <dbReference type="EMBL" id="GLS12982.1"/>
    </source>
</evidence>
<dbReference type="EMBL" id="BSPB01000002">
    <property type="protein sequence ID" value="GLS12982.1"/>
    <property type="molecule type" value="Genomic_DNA"/>
</dbReference>
<dbReference type="InterPro" id="IPR027417">
    <property type="entry name" value="P-loop_NTPase"/>
</dbReference>
<dbReference type="RefSeq" id="WP_234266462.1">
    <property type="nucleotide sequence ID" value="NZ_BSPB01000002.1"/>
</dbReference>
<dbReference type="Proteomes" id="UP001156903">
    <property type="component" value="Unassembled WGS sequence"/>
</dbReference>
<dbReference type="InterPro" id="IPR050238">
    <property type="entry name" value="DNA_Rep/Repair_Clamp_Loader"/>
</dbReference>
<keyword evidence="2" id="KW-1185">Reference proteome</keyword>
<evidence type="ECO:0000313" key="2">
    <source>
        <dbReference type="Proteomes" id="UP001156903"/>
    </source>
</evidence>
<dbReference type="Gene3D" id="3.40.50.300">
    <property type="entry name" value="P-loop containing nucleotide triphosphate hydrolases"/>
    <property type="match status" value="1"/>
</dbReference>
<name>A0ABQ6BZ38_9BURK</name>
<sequence length="341" mass="36693">MSESAPLAPWLQRQLTALLAQRGHALLLAGPSGLGQYPLALALASAWLCEQPGPQGACGQCASCHAVAVRTHADLCALLPETLSLALDWPLDEGAQKDIDDKKRKPSKLIRVEAARAAVAFTQLTRSRGATKVVLVYPAERMNVESANTLLKTLEEPTGEVRFVLATEAAHQLLPTIRSRCQTHALAWPSEAEALAWLHEQAIREGLKTDAATATTWLQAAGGRPEDAWALARAGLTAAQWQKLPKALAQGDWTPLADWPASEQLNTLHKLCHDLMAVAGGARPRFFAAESLPPAPRLIVLATWAKELGAAARTVEHPFNAGLTQEAWAARTRQVFARRGA</sequence>
<accession>A0ABQ6BZ38</accession>
<dbReference type="PANTHER" id="PTHR11669:SF8">
    <property type="entry name" value="DNA POLYMERASE III SUBUNIT DELTA"/>
    <property type="match status" value="1"/>
</dbReference>